<keyword evidence="6 10" id="KW-0808">Transferase</keyword>
<dbReference type="CDD" id="cd00609">
    <property type="entry name" value="AAT_like"/>
    <property type="match status" value="1"/>
</dbReference>
<dbReference type="GO" id="GO:0004400">
    <property type="term" value="F:histidinol-phosphate transaminase activity"/>
    <property type="evidence" value="ECO:0007669"/>
    <property type="project" value="UniProtKB-UniRule"/>
</dbReference>
<keyword evidence="8 10" id="KW-0368">Histidine biosynthesis</keyword>
<evidence type="ECO:0000256" key="3">
    <source>
        <dbReference type="ARBA" id="ARBA00011738"/>
    </source>
</evidence>
<dbReference type="Pfam" id="PF00155">
    <property type="entry name" value="Aminotran_1_2"/>
    <property type="match status" value="1"/>
</dbReference>
<evidence type="ECO:0000256" key="5">
    <source>
        <dbReference type="ARBA" id="ARBA00022605"/>
    </source>
</evidence>
<dbReference type="SUPFAM" id="SSF53383">
    <property type="entry name" value="PLP-dependent transferases"/>
    <property type="match status" value="1"/>
</dbReference>
<evidence type="ECO:0000256" key="7">
    <source>
        <dbReference type="ARBA" id="ARBA00022898"/>
    </source>
</evidence>
<dbReference type="InterPro" id="IPR015422">
    <property type="entry name" value="PyrdxlP-dep_Trfase_small"/>
</dbReference>
<accession>A0A418JJ13</accession>
<dbReference type="RefSeq" id="WP_119635392.1">
    <property type="nucleotide sequence ID" value="NZ_CP170216.1"/>
</dbReference>
<evidence type="ECO:0000256" key="1">
    <source>
        <dbReference type="ARBA" id="ARBA00001933"/>
    </source>
</evidence>
<dbReference type="EC" id="2.6.1.9" evidence="10"/>
<keyword evidence="7 10" id="KW-0663">Pyridoxal phosphate</keyword>
<keyword evidence="5 10" id="KW-0028">Amino-acid biosynthesis</keyword>
<sequence length="349" mass="38981">MKSQIAQLSAYQPGLSPEALKKKYGIEGELYKHASNENVFGPSPKVKEAIRTHVDDLYLYPEPNAPLLQQAIAEHFDIDPKRILFGAGLDEMIVIISRALLRAGDKVVTSEATFGQYFHNAVVEDANMVQVPLKEGKFDLDAIAEAVDASTSVVWICNPNNPTGTYHSHEVIEAFIQKIPSDVTIILDEAYAEYVTAEDFPRTLELMETYPNVAMLRTFSKAYALAALRIGYLISTDTLASKLNVLRPPFNTTRLSEQAALAALKDQKHLQKAVEINDVERQKFYEINTTLKCYPSQTNFIFVETARASELNEALLRAGIIARLFPNGVRITIGFPEQNEVVRDILSQF</sequence>
<dbReference type="InterPro" id="IPR005861">
    <property type="entry name" value="HisP_aminotrans"/>
</dbReference>
<dbReference type="InterPro" id="IPR015421">
    <property type="entry name" value="PyrdxlP-dep_Trfase_major"/>
</dbReference>
<dbReference type="Proteomes" id="UP000285625">
    <property type="component" value="Unassembled WGS sequence"/>
</dbReference>
<dbReference type="STRING" id="1284.SHYC_10100"/>
<dbReference type="InterPro" id="IPR004839">
    <property type="entry name" value="Aminotransferase_I/II_large"/>
</dbReference>
<evidence type="ECO:0000256" key="8">
    <source>
        <dbReference type="ARBA" id="ARBA00023102"/>
    </source>
</evidence>
<evidence type="ECO:0000259" key="11">
    <source>
        <dbReference type="Pfam" id="PF00155"/>
    </source>
</evidence>
<proteinExistence type="inferred from homology"/>
<evidence type="ECO:0000313" key="13">
    <source>
        <dbReference type="Proteomes" id="UP000285625"/>
    </source>
</evidence>
<keyword evidence="4 10" id="KW-0032">Aminotransferase</keyword>
<reference evidence="12 13" key="1">
    <citation type="journal article" date="2016" name="Front. Microbiol.">
        <title>Comprehensive Phylogenetic Analysis of Bovine Non-aureus Staphylococci Species Based on Whole-Genome Sequencing.</title>
        <authorList>
            <person name="Naushad S."/>
            <person name="Barkema H.W."/>
            <person name="Luby C."/>
            <person name="Condas L.A."/>
            <person name="Nobrega D.B."/>
            <person name="Carson D.A."/>
            <person name="De Buck J."/>
        </authorList>
    </citation>
    <scope>NUCLEOTIDE SEQUENCE [LARGE SCALE GENOMIC DNA]</scope>
    <source>
        <strain evidence="12 13">SNUC 5959</strain>
    </source>
</reference>
<evidence type="ECO:0000256" key="2">
    <source>
        <dbReference type="ARBA" id="ARBA00005011"/>
    </source>
</evidence>
<name>A0A418JJ13_STAHY</name>
<dbReference type="InterPro" id="IPR001917">
    <property type="entry name" value="Aminotrans_II_pyridoxalP_BS"/>
</dbReference>
<dbReference type="GO" id="GO:0000105">
    <property type="term" value="P:L-histidine biosynthetic process"/>
    <property type="evidence" value="ECO:0007669"/>
    <property type="project" value="UniProtKB-UniRule"/>
</dbReference>
<comment type="cofactor">
    <cofactor evidence="1 10">
        <name>pyridoxal 5'-phosphate</name>
        <dbReference type="ChEBI" id="CHEBI:597326"/>
    </cofactor>
</comment>
<comment type="similarity">
    <text evidence="10">Belongs to the class-II pyridoxal-phosphate-dependent aminotransferase family. Histidinol-phosphate aminotransferase subfamily.</text>
</comment>
<evidence type="ECO:0000256" key="4">
    <source>
        <dbReference type="ARBA" id="ARBA00022576"/>
    </source>
</evidence>
<dbReference type="PANTHER" id="PTHR43643">
    <property type="entry name" value="HISTIDINOL-PHOSPHATE AMINOTRANSFERASE 2"/>
    <property type="match status" value="1"/>
</dbReference>
<dbReference type="InterPro" id="IPR050106">
    <property type="entry name" value="HistidinolP_aminotransfase"/>
</dbReference>
<dbReference type="EMBL" id="QXVO01000015">
    <property type="protein sequence ID" value="RIO45877.1"/>
    <property type="molecule type" value="Genomic_DNA"/>
</dbReference>
<gene>
    <name evidence="10 12" type="primary">hisC</name>
    <name evidence="12" type="ORF">BUZ57_06080</name>
</gene>
<evidence type="ECO:0000313" key="12">
    <source>
        <dbReference type="EMBL" id="RIO45877.1"/>
    </source>
</evidence>
<comment type="caution">
    <text evidence="12">The sequence shown here is derived from an EMBL/GenBank/DDBJ whole genome shotgun (WGS) entry which is preliminary data.</text>
</comment>
<dbReference type="PROSITE" id="PS00599">
    <property type="entry name" value="AA_TRANSFER_CLASS_2"/>
    <property type="match status" value="1"/>
</dbReference>
<comment type="subunit">
    <text evidence="3 10">Homodimer.</text>
</comment>
<evidence type="ECO:0000256" key="10">
    <source>
        <dbReference type="HAMAP-Rule" id="MF_01023"/>
    </source>
</evidence>
<organism evidence="12 13">
    <name type="scientific">Staphylococcus hyicus</name>
    <dbReference type="NCBI Taxonomy" id="1284"/>
    <lineage>
        <taxon>Bacteria</taxon>
        <taxon>Bacillati</taxon>
        <taxon>Bacillota</taxon>
        <taxon>Bacilli</taxon>
        <taxon>Bacillales</taxon>
        <taxon>Staphylococcaceae</taxon>
        <taxon>Staphylococcus</taxon>
    </lineage>
</organism>
<dbReference type="Gene3D" id="3.40.640.10">
    <property type="entry name" value="Type I PLP-dependent aspartate aminotransferase-like (Major domain)"/>
    <property type="match status" value="1"/>
</dbReference>
<dbReference type="PANTHER" id="PTHR43643:SF3">
    <property type="entry name" value="HISTIDINOL-PHOSPHATE AMINOTRANSFERASE"/>
    <property type="match status" value="1"/>
</dbReference>
<dbReference type="InterPro" id="IPR015424">
    <property type="entry name" value="PyrdxlP-dep_Trfase"/>
</dbReference>
<dbReference type="GO" id="GO:0030170">
    <property type="term" value="F:pyridoxal phosphate binding"/>
    <property type="evidence" value="ECO:0007669"/>
    <property type="project" value="InterPro"/>
</dbReference>
<comment type="catalytic activity">
    <reaction evidence="9 10">
        <text>L-histidinol phosphate + 2-oxoglutarate = 3-(imidazol-4-yl)-2-oxopropyl phosphate + L-glutamate</text>
        <dbReference type="Rhea" id="RHEA:23744"/>
        <dbReference type="ChEBI" id="CHEBI:16810"/>
        <dbReference type="ChEBI" id="CHEBI:29985"/>
        <dbReference type="ChEBI" id="CHEBI:57766"/>
        <dbReference type="ChEBI" id="CHEBI:57980"/>
        <dbReference type="EC" id="2.6.1.9"/>
    </reaction>
</comment>
<dbReference type="NCBIfam" id="TIGR01141">
    <property type="entry name" value="hisC"/>
    <property type="match status" value="1"/>
</dbReference>
<dbReference type="UniPathway" id="UPA00031">
    <property type="reaction ID" value="UER00012"/>
</dbReference>
<comment type="pathway">
    <text evidence="2 10">Amino-acid biosynthesis; L-histidine biosynthesis; L-histidine from 5-phospho-alpha-D-ribose 1-diphosphate: step 7/9.</text>
</comment>
<dbReference type="HAMAP" id="MF_01023">
    <property type="entry name" value="HisC_aminotrans_2"/>
    <property type="match status" value="1"/>
</dbReference>
<evidence type="ECO:0000256" key="6">
    <source>
        <dbReference type="ARBA" id="ARBA00022679"/>
    </source>
</evidence>
<dbReference type="Gene3D" id="3.90.1150.10">
    <property type="entry name" value="Aspartate Aminotransferase, domain 1"/>
    <property type="match status" value="1"/>
</dbReference>
<evidence type="ECO:0000256" key="9">
    <source>
        <dbReference type="ARBA" id="ARBA00047481"/>
    </source>
</evidence>
<feature type="domain" description="Aminotransferase class I/classII large" evidence="11">
    <location>
        <begin position="34"/>
        <end position="340"/>
    </location>
</feature>
<dbReference type="AlphaFoldDB" id="A0A418JJ13"/>
<feature type="modified residue" description="N6-(pyridoxal phosphate)lysine" evidence="10">
    <location>
        <position position="221"/>
    </location>
</feature>
<protein>
    <recommendedName>
        <fullName evidence="10">Histidinol-phosphate aminotransferase</fullName>
        <ecNumber evidence="10">2.6.1.9</ecNumber>
    </recommendedName>
    <alternativeName>
        <fullName evidence="10">Imidazole acetol-phosphate transaminase</fullName>
    </alternativeName>
</protein>